<dbReference type="PANTHER" id="PTHR45639">
    <property type="entry name" value="HSC70CB, ISOFORM G-RELATED"/>
    <property type="match status" value="1"/>
</dbReference>
<dbReference type="InterPro" id="IPR006458">
    <property type="entry name" value="Ovate_C"/>
</dbReference>
<evidence type="ECO:0000256" key="2">
    <source>
        <dbReference type="ARBA" id="ARBA00022491"/>
    </source>
</evidence>
<feature type="region of interest" description="Disordered" evidence="8">
    <location>
        <begin position="599"/>
        <end position="667"/>
    </location>
</feature>
<keyword evidence="7" id="KW-0539">Nucleus</keyword>
<organism evidence="10 11">
    <name type="scientific">Hibiscus syriacus</name>
    <name type="common">Rose of Sharon</name>
    <dbReference type="NCBI Taxonomy" id="106335"/>
    <lineage>
        <taxon>Eukaryota</taxon>
        <taxon>Viridiplantae</taxon>
        <taxon>Streptophyta</taxon>
        <taxon>Embryophyta</taxon>
        <taxon>Tracheophyta</taxon>
        <taxon>Spermatophyta</taxon>
        <taxon>Magnoliopsida</taxon>
        <taxon>eudicotyledons</taxon>
        <taxon>Gunneridae</taxon>
        <taxon>Pentapetalae</taxon>
        <taxon>rosids</taxon>
        <taxon>malvids</taxon>
        <taxon>Malvales</taxon>
        <taxon>Malvaceae</taxon>
        <taxon>Malvoideae</taxon>
        <taxon>Hibiscus</taxon>
    </lineage>
</organism>
<evidence type="ECO:0000313" key="10">
    <source>
        <dbReference type="EMBL" id="KAE8656964.1"/>
    </source>
</evidence>
<feature type="compositionally biased region" description="Polar residues" evidence="8">
    <location>
        <begin position="193"/>
        <end position="207"/>
    </location>
</feature>
<dbReference type="PROSITE" id="PS51754">
    <property type="entry name" value="OVATE"/>
    <property type="match status" value="1"/>
</dbReference>
<protein>
    <submittedName>
        <fullName evidence="10">Heat shock protein 91 isoform 2</fullName>
    </submittedName>
</protein>
<evidence type="ECO:0000256" key="5">
    <source>
        <dbReference type="ARBA" id="ARBA00023015"/>
    </source>
</evidence>
<dbReference type="Gene3D" id="1.20.1270.10">
    <property type="match status" value="1"/>
</dbReference>
<dbReference type="PANTHER" id="PTHR45639:SF4">
    <property type="entry name" value="HSC70CB, ISOFORM G"/>
    <property type="match status" value="1"/>
</dbReference>
<dbReference type="InterPro" id="IPR029048">
    <property type="entry name" value="HSP70_C_sf"/>
</dbReference>
<gene>
    <name evidence="10" type="ORF">F3Y22_tig00116997pilonHSYRG00705</name>
</gene>
<feature type="region of interest" description="Disordered" evidence="8">
    <location>
        <begin position="190"/>
        <end position="226"/>
    </location>
</feature>
<dbReference type="GO" id="GO:0045892">
    <property type="term" value="P:negative regulation of DNA-templated transcription"/>
    <property type="evidence" value="ECO:0007669"/>
    <property type="project" value="UniProtKB-ARBA"/>
</dbReference>
<keyword evidence="6" id="KW-0804">Transcription</keyword>
<evidence type="ECO:0000256" key="6">
    <source>
        <dbReference type="ARBA" id="ARBA00023163"/>
    </source>
</evidence>
<dbReference type="GO" id="GO:0005829">
    <property type="term" value="C:cytosol"/>
    <property type="evidence" value="ECO:0007669"/>
    <property type="project" value="TreeGrafter"/>
</dbReference>
<dbReference type="SUPFAM" id="SSF100934">
    <property type="entry name" value="Heat shock protein 70kD (HSP70), C-terminal subdomain"/>
    <property type="match status" value="1"/>
</dbReference>
<evidence type="ECO:0000256" key="3">
    <source>
        <dbReference type="ARBA" id="ARBA00022741"/>
    </source>
</evidence>
<evidence type="ECO:0000256" key="7">
    <source>
        <dbReference type="ARBA" id="ARBA00023242"/>
    </source>
</evidence>
<dbReference type="GO" id="GO:0140662">
    <property type="term" value="F:ATP-dependent protein folding chaperone"/>
    <property type="evidence" value="ECO:0007669"/>
    <property type="project" value="InterPro"/>
</dbReference>
<feature type="domain" description="OVATE" evidence="9">
    <location>
        <begin position="245"/>
        <end position="308"/>
    </location>
</feature>
<evidence type="ECO:0000256" key="4">
    <source>
        <dbReference type="ARBA" id="ARBA00022840"/>
    </source>
</evidence>
<evidence type="ECO:0000259" key="9">
    <source>
        <dbReference type="PROSITE" id="PS51754"/>
    </source>
</evidence>
<dbReference type="GO" id="GO:0005634">
    <property type="term" value="C:nucleus"/>
    <property type="evidence" value="ECO:0007669"/>
    <property type="project" value="UniProtKB-SubCell"/>
</dbReference>
<keyword evidence="11" id="KW-1185">Reference proteome</keyword>
<evidence type="ECO:0000256" key="1">
    <source>
        <dbReference type="ARBA" id="ARBA00004123"/>
    </source>
</evidence>
<dbReference type="InterPro" id="IPR013126">
    <property type="entry name" value="Hsp_70_fam"/>
</dbReference>
<keyword evidence="3" id="KW-0547">Nucleotide-binding</keyword>
<feature type="compositionally biased region" description="Polar residues" evidence="8">
    <location>
        <begin position="630"/>
        <end position="643"/>
    </location>
</feature>
<dbReference type="Pfam" id="PF04844">
    <property type="entry name" value="Ovate"/>
    <property type="match status" value="1"/>
</dbReference>
<accession>A0A6A2XSQ7</accession>
<reference evidence="10" key="1">
    <citation type="submission" date="2019-09" db="EMBL/GenBank/DDBJ databases">
        <title>Draft genome information of white flower Hibiscus syriacus.</title>
        <authorList>
            <person name="Kim Y.-M."/>
        </authorList>
    </citation>
    <scope>NUCLEOTIDE SEQUENCE [LARGE SCALE GENOMIC DNA]</scope>
    <source>
        <strain evidence="10">YM2019G1</strain>
    </source>
</reference>
<keyword evidence="10" id="KW-0346">Stress response</keyword>
<proteinExistence type="predicted"/>
<name>A0A6A2XSQ7_HIBSY</name>
<dbReference type="GO" id="GO:0005524">
    <property type="term" value="F:ATP binding"/>
    <property type="evidence" value="ECO:0007669"/>
    <property type="project" value="UniProtKB-KW"/>
</dbReference>
<dbReference type="Proteomes" id="UP000436088">
    <property type="component" value="Unassembled WGS sequence"/>
</dbReference>
<evidence type="ECO:0000313" key="11">
    <source>
        <dbReference type="Proteomes" id="UP000436088"/>
    </source>
</evidence>
<dbReference type="AlphaFoldDB" id="A0A6A2XSQ7"/>
<evidence type="ECO:0000256" key="8">
    <source>
        <dbReference type="SAM" id="MobiDB-lite"/>
    </source>
</evidence>
<keyword evidence="5" id="KW-0805">Transcription regulation</keyword>
<keyword evidence="4" id="KW-0067">ATP-binding</keyword>
<comment type="caution">
    <text evidence="10">The sequence shown here is derived from an EMBL/GenBank/DDBJ whole genome shotgun (WGS) entry which is preliminary data.</text>
</comment>
<comment type="subcellular location">
    <subcellularLocation>
        <location evidence="1">Nucleus</location>
    </subcellularLocation>
</comment>
<dbReference type="EMBL" id="VEPZ02001762">
    <property type="protein sequence ID" value="KAE8656964.1"/>
    <property type="molecule type" value="Genomic_DNA"/>
</dbReference>
<feature type="compositionally biased region" description="Low complexity" evidence="8">
    <location>
        <begin position="208"/>
        <end position="222"/>
    </location>
</feature>
<sequence>MSKKLQKSLQDYLSKIKSTSPNIQFPSKSVSSSKKWILKGCRHPRTLSFAVTPTRNHVHQGTNDDNNDDAATLADVDRFLFENFRSLYIEEDDEVNEKRCLQVRSEEDHEGDHHLVRSSGRCISKRMTVNEKRCLQVRSEEDHEGDHHLVRSSGGFLLHSPRFMDRPSYLFGPNRFFVSTGSSNSLVGKAGSNAGTNTTMSISENMGSTSTSSASTNNATASDDCNSNVGVEGDGVTGRNECIAVLTYSPSPYDDFRRSMQEIVEARLKHHSEIDWDFMEELVFCYLNLNDNKSHKFILSAFVDLVVDLRQKDMKIPVNTRHFKANNVQDHSKSRRTRRHVSSLNLVAALHLRHVSVIPRHHATLISFAKDPEAFFSSAPPSPSSAAVFFIHLYISQIHLRFSQSSCIETDVNMQYVKGIVDLAGVENGAHESGDKPMQTETDSKVEAPKKVKKTNVPVAELVYGAMLPADVQKAVEEFEMTLQDRVMEETKDKKNAIEAYVYDMRNKKEEFAAKLQETEDCLYEDGEDETKGVYVAKLEELNKGILLKSVTKNMLRRGTVLDQLTYCINSYREAAMSTELRKNDEALDRFCRPIMTKAKLVQPATPETPPATPSQGSEAQPQGADGTEANRNMNPCESTAASNGEAPPTSAEPMETDKSETTSSAA</sequence>
<dbReference type="NCBIfam" id="TIGR01568">
    <property type="entry name" value="A_thal_3678"/>
    <property type="match status" value="1"/>
</dbReference>
<keyword evidence="2" id="KW-0678">Repressor</keyword>